<dbReference type="InterPro" id="IPR036465">
    <property type="entry name" value="vWFA_dom_sf"/>
</dbReference>
<dbReference type="RefSeq" id="WP_039194148.1">
    <property type="nucleotide sequence ID" value="NZ_JRFJ01000003.1"/>
</dbReference>
<dbReference type="Pfam" id="PF00092">
    <property type="entry name" value="VWA"/>
    <property type="match status" value="1"/>
</dbReference>
<dbReference type="SMART" id="SM00327">
    <property type="entry name" value="VWA"/>
    <property type="match status" value="1"/>
</dbReference>
<keyword evidence="1" id="KW-0812">Transmembrane</keyword>
<sequence length="330" mass="35982">MFELEFPWGLSVVALPLIAYWTLPPYREPTASIRFPFFEDVARSAGLSPSAGAVVRRPGRVHKVVLVVCWLLFAMALARPQHLEPPIVKTEPARDILLCLDLSQSMDKQDFPGPDGRPVARIDAVKQVVSDFVRRRPDDRIGLVVFGDAPYPEAPFTLDHQTVQDLIDATLPGMAGPQTALGDSIGLAIRMFENSKASEKVAIILTDGNDTASRMPPRRAADIAKSRSIVLHTIGIGDRAATGEERLDAPTLQAVAEATGGSYFFGGDQAQLEAVYRTLDAITPSNARTLSWQPKRELFMVPLGAGLLILLAFHFVGAIRRRPSRLPEAG</sequence>
<dbReference type="PANTHER" id="PTHR22550:SF18">
    <property type="entry name" value="VWFA DOMAIN-CONTAINING PROTEIN"/>
    <property type="match status" value="1"/>
</dbReference>
<comment type="caution">
    <text evidence="3">The sequence shown here is derived from an EMBL/GenBank/DDBJ whole genome shotgun (WGS) entry which is preliminary data.</text>
</comment>
<dbReference type="SUPFAM" id="SSF53300">
    <property type="entry name" value="vWA-like"/>
    <property type="match status" value="1"/>
</dbReference>
<evidence type="ECO:0000259" key="2">
    <source>
        <dbReference type="PROSITE" id="PS50234"/>
    </source>
</evidence>
<dbReference type="PANTHER" id="PTHR22550">
    <property type="entry name" value="SPORE GERMINATION PROTEIN"/>
    <property type="match status" value="1"/>
</dbReference>
<evidence type="ECO:0000313" key="3">
    <source>
        <dbReference type="EMBL" id="KHJ54527.1"/>
    </source>
</evidence>
<name>A0A0B1Q6J0_9HYPH</name>
<keyword evidence="1" id="KW-0472">Membrane</keyword>
<dbReference type="OrthoDB" id="6206554at2"/>
<dbReference type="InterPro" id="IPR033881">
    <property type="entry name" value="vWA_BatA_type"/>
</dbReference>
<dbReference type="InterPro" id="IPR050768">
    <property type="entry name" value="UPF0353/GerABKA_families"/>
</dbReference>
<keyword evidence="1" id="KW-1133">Transmembrane helix</keyword>
<dbReference type="STRING" id="370622.LA66_13910"/>
<feature type="domain" description="VWFA" evidence="2">
    <location>
        <begin position="95"/>
        <end position="279"/>
    </location>
</feature>
<dbReference type="AlphaFoldDB" id="A0A0B1Q6J0"/>
<gene>
    <name evidence="3" type="ORF">LA66_13910</name>
</gene>
<protein>
    <submittedName>
        <fullName evidence="3">Membrane protein</fullName>
    </submittedName>
</protein>
<dbReference type="PROSITE" id="PS50234">
    <property type="entry name" value="VWFA"/>
    <property type="match status" value="1"/>
</dbReference>
<dbReference type="PRINTS" id="PR00453">
    <property type="entry name" value="VWFADOMAIN"/>
</dbReference>
<evidence type="ECO:0000256" key="1">
    <source>
        <dbReference type="SAM" id="Phobius"/>
    </source>
</evidence>
<accession>A0A0B1Q6J0</accession>
<dbReference type="Gene3D" id="3.40.50.410">
    <property type="entry name" value="von Willebrand factor, type A domain"/>
    <property type="match status" value="1"/>
</dbReference>
<evidence type="ECO:0000313" key="4">
    <source>
        <dbReference type="Proteomes" id="UP000030826"/>
    </source>
</evidence>
<feature type="transmembrane region" description="Helical" evidence="1">
    <location>
        <begin position="298"/>
        <end position="319"/>
    </location>
</feature>
<dbReference type="InterPro" id="IPR002035">
    <property type="entry name" value="VWF_A"/>
</dbReference>
<organism evidence="3 4">
    <name type="scientific">Aureimonas altamirensis</name>
    <dbReference type="NCBI Taxonomy" id="370622"/>
    <lineage>
        <taxon>Bacteria</taxon>
        <taxon>Pseudomonadati</taxon>
        <taxon>Pseudomonadota</taxon>
        <taxon>Alphaproteobacteria</taxon>
        <taxon>Hyphomicrobiales</taxon>
        <taxon>Aurantimonadaceae</taxon>
        <taxon>Aureimonas</taxon>
    </lineage>
</organism>
<reference evidence="3 4" key="1">
    <citation type="submission" date="2014-09" db="EMBL/GenBank/DDBJ databases">
        <title>Isolation and characterization of Aurantimonas altamirensis ON-56566 from clinical sample following a dog bite.</title>
        <authorList>
            <person name="Eshaghi A."/>
            <person name="Li A."/>
            <person name="Shahinas D."/>
            <person name="Bahn P."/>
            <person name="Kus J.V."/>
            <person name="Patel S.N."/>
        </authorList>
    </citation>
    <scope>NUCLEOTIDE SEQUENCE [LARGE SCALE GENOMIC DNA]</scope>
    <source>
        <strain evidence="3 4">ON-56566</strain>
    </source>
</reference>
<dbReference type="CDD" id="cd01467">
    <property type="entry name" value="vWA_BatA_type"/>
    <property type="match status" value="1"/>
</dbReference>
<proteinExistence type="predicted"/>
<dbReference type="Proteomes" id="UP000030826">
    <property type="component" value="Unassembled WGS sequence"/>
</dbReference>
<dbReference type="EMBL" id="JRFJ01000003">
    <property type="protein sequence ID" value="KHJ54527.1"/>
    <property type="molecule type" value="Genomic_DNA"/>
</dbReference>